<accession>A0A175WJF2</accession>
<dbReference type="InterPro" id="IPR050477">
    <property type="entry name" value="GrpII_AminoAcid_Decarb"/>
</dbReference>
<evidence type="ECO:0000313" key="6">
    <source>
        <dbReference type="Proteomes" id="UP000078237"/>
    </source>
</evidence>
<dbReference type="InterPro" id="IPR015421">
    <property type="entry name" value="PyrdxlP-dep_Trfase_major"/>
</dbReference>
<organism evidence="5 6">
    <name type="scientific">Madurella mycetomatis</name>
    <dbReference type="NCBI Taxonomy" id="100816"/>
    <lineage>
        <taxon>Eukaryota</taxon>
        <taxon>Fungi</taxon>
        <taxon>Dikarya</taxon>
        <taxon>Ascomycota</taxon>
        <taxon>Pezizomycotina</taxon>
        <taxon>Sordariomycetes</taxon>
        <taxon>Sordariomycetidae</taxon>
        <taxon>Sordariales</taxon>
        <taxon>Sordariales incertae sedis</taxon>
        <taxon>Madurella</taxon>
    </lineage>
</organism>
<comment type="cofactor">
    <cofactor evidence="1 4">
        <name>pyridoxal 5'-phosphate</name>
        <dbReference type="ChEBI" id="CHEBI:597326"/>
    </cofactor>
</comment>
<dbReference type="OrthoDB" id="4586662at2759"/>
<dbReference type="STRING" id="100816.A0A175WJF2"/>
<dbReference type="GO" id="GO:0019752">
    <property type="term" value="P:carboxylic acid metabolic process"/>
    <property type="evidence" value="ECO:0007669"/>
    <property type="project" value="InterPro"/>
</dbReference>
<dbReference type="Gene3D" id="3.40.640.10">
    <property type="entry name" value="Type I PLP-dependent aspartate aminotransferase-like (Major domain)"/>
    <property type="match status" value="1"/>
</dbReference>
<dbReference type="AlphaFoldDB" id="A0A175WJF2"/>
<dbReference type="InterPro" id="IPR015424">
    <property type="entry name" value="PyrdxlP-dep_Trfase"/>
</dbReference>
<reference evidence="5 6" key="1">
    <citation type="journal article" date="2016" name="Genome Announc.">
        <title>Genome Sequence of Madurella mycetomatis mm55, Isolated from a Human Mycetoma Case in Sudan.</title>
        <authorList>
            <person name="Smit S."/>
            <person name="Derks M.F."/>
            <person name="Bervoets S."/>
            <person name="Fahal A."/>
            <person name="van Leeuwen W."/>
            <person name="van Belkum A."/>
            <person name="van de Sande W.W."/>
        </authorList>
    </citation>
    <scope>NUCLEOTIDE SEQUENCE [LARGE SCALE GENOMIC DNA]</scope>
    <source>
        <strain evidence="6">mm55</strain>
    </source>
</reference>
<dbReference type="Pfam" id="PF00282">
    <property type="entry name" value="Pyridoxal_deC"/>
    <property type="match status" value="1"/>
</dbReference>
<sequence length="826" mass="92893">MADDTNPHIEGHALVGSWFLGPQAENFSLLDELFSKVLRDQKLARESFYSQDGKFITDGMKLLGPYTTSVDHLKRNVENLSSELAAYSIPFWSPRYNGHMNMDTTIASIIGYMTAMMYNPNNVATEASPVTTVYERKVGMELCLRNLKFYALSLREAMKPGHPLEFLSRVNPPFLVETCKGEKKRFMSLTTWELMNLKPSVILDLPTRLGKEYSVSSSFLQTALHRYLIQTTAISGIGSVNFIDIGVDEDARMSKASLAEQLKECLNGDIPVYGVVAIIGSTEHGACDSLTDILELRQEYEAQGLSFAIHCDAAWGGYFACMLRGEDDRDGELPYVPTLDLQEHTKRQLLSLHKADSITVDPHKSGYINYPAGGLCYRDERMRYLITWTSPIVFHDGDDTESMGVYGVEGSKPGAAAVATWLTHKTLRLNIDGYGRLLGEAVFTCTKDSLIVVPLNRLPAEKKGLGDKAIEDEKKFIRERILGVRNKALVDDTEAWDLLATLGGDLMINAFSCNFRINGEPNRDVGEANYLNQRIFQRLSVTSKKDDPRKRPMYLTSSVFGEKTYGKCLETYKKRLQLVNPDTGKPARGDLRALVNVTMSPWPTDTDLLKKMTDSFVEIARQEVKRCEIRNTVNPCIHGFIVQGRNDRIHLVHMPKFNEAKHRWQVIIAADLPDAVRQRYLAERDAHPDDFFTVANTQKEVLGALVESLKNGQEREFRLDKGVPTSANQEPLMKFKLNSAHVIVEKSMAFNDLDTEYPEKMPFYLYGNSRNEVHIDHMLKSSPNAHISADCVVLDPALNGALSNELLKQSVIATLDDVYERSMQPL</sequence>
<comment type="caution">
    <text evidence="5">The sequence shown here is derived from an EMBL/GenBank/DDBJ whole genome shotgun (WGS) entry which is preliminary data.</text>
</comment>
<keyword evidence="2 4" id="KW-0663">Pyridoxal phosphate</keyword>
<evidence type="ECO:0000256" key="4">
    <source>
        <dbReference type="PIRSR" id="PIRSR602129-50"/>
    </source>
</evidence>
<dbReference type="VEuPathDB" id="FungiDB:MMYC01_200330"/>
<gene>
    <name evidence="5" type="ORF">MMYC01_200330</name>
</gene>
<dbReference type="SUPFAM" id="SSF53383">
    <property type="entry name" value="PLP-dependent transferases"/>
    <property type="match status" value="2"/>
</dbReference>
<dbReference type="PANTHER" id="PTHR42735">
    <property type="match status" value="1"/>
</dbReference>
<keyword evidence="3" id="KW-0456">Lyase</keyword>
<dbReference type="EMBL" id="LCTW02000003">
    <property type="protein sequence ID" value="KXX83110.1"/>
    <property type="molecule type" value="Genomic_DNA"/>
</dbReference>
<dbReference type="GO" id="GO:0016830">
    <property type="term" value="F:carbon-carbon lyase activity"/>
    <property type="evidence" value="ECO:0007669"/>
    <property type="project" value="InterPro"/>
</dbReference>
<dbReference type="InterPro" id="IPR002129">
    <property type="entry name" value="PyrdxlP-dep_de-COase"/>
</dbReference>
<proteinExistence type="predicted"/>
<name>A0A175WJF2_9PEZI</name>
<dbReference type="GO" id="GO:0030170">
    <property type="term" value="F:pyridoxal phosphate binding"/>
    <property type="evidence" value="ECO:0007669"/>
    <property type="project" value="InterPro"/>
</dbReference>
<dbReference type="Proteomes" id="UP000078237">
    <property type="component" value="Unassembled WGS sequence"/>
</dbReference>
<protein>
    <submittedName>
        <fullName evidence="5">L-tyrosine decarboxylase</fullName>
    </submittedName>
</protein>
<evidence type="ECO:0000256" key="1">
    <source>
        <dbReference type="ARBA" id="ARBA00001933"/>
    </source>
</evidence>
<evidence type="ECO:0000256" key="2">
    <source>
        <dbReference type="ARBA" id="ARBA00022898"/>
    </source>
</evidence>
<evidence type="ECO:0000313" key="5">
    <source>
        <dbReference type="EMBL" id="KXX83110.1"/>
    </source>
</evidence>
<evidence type="ECO:0000256" key="3">
    <source>
        <dbReference type="ARBA" id="ARBA00023239"/>
    </source>
</evidence>
<dbReference type="PANTHER" id="PTHR42735:SF4">
    <property type="entry name" value="PYRIDOXAL PHOSPHATE-DEPENDENT DECARBOXYLASE FAMILY PROTEIN"/>
    <property type="match status" value="1"/>
</dbReference>
<keyword evidence="6" id="KW-1185">Reference proteome</keyword>
<feature type="modified residue" description="N6-(pyridoxal phosphate)lysine" evidence="4">
    <location>
        <position position="364"/>
    </location>
</feature>